<organism evidence="1 2">
    <name type="scientific">Acaulospora colombiana</name>
    <dbReference type="NCBI Taxonomy" id="27376"/>
    <lineage>
        <taxon>Eukaryota</taxon>
        <taxon>Fungi</taxon>
        <taxon>Fungi incertae sedis</taxon>
        <taxon>Mucoromycota</taxon>
        <taxon>Glomeromycotina</taxon>
        <taxon>Glomeromycetes</taxon>
        <taxon>Diversisporales</taxon>
        <taxon>Acaulosporaceae</taxon>
        <taxon>Acaulospora</taxon>
    </lineage>
</organism>
<evidence type="ECO:0000313" key="1">
    <source>
        <dbReference type="EMBL" id="CAG8767992.1"/>
    </source>
</evidence>
<protein>
    <submittedName>
        <fullName evidence="1">4061_t:CDS:1</fullName>
    </submittedName>
</protein>
<reference evidence="1" key="1">
    <citation type="submission" date="2021-06" db="EMBL/GenBank/DDBJ databases">
        <authorList>
            <person name="Kallberg Y."/>
            <person name="Tangrot J."/>
            <person name="Rosling A."/>
        </authorList>
    </citation>
    <scope>NUCLEOTIDE SEQUENCE</scope>
    <source>
        <strain evidence="1">CL356</strain>
    </source>
</reference>
<comment type="caution">
    <text evidence="1">The sequence shown here is derived from an EMBL/GenBank/DDBJ whole genome shotgun (WGS) entry which is preliminary data.</text>
</comment>
<feature type="non-terminal residue" evidence="1">
    <location>
        <position position="1"/>
    </location>
</feature>
<gene>
    <name evidence="1" type="ORF">ACOLOM_LOCUS13581</name>
</gene>
<proteinExistence type="predicted"/>
<sequence>TRANNASLHSDQVEKINQLEQEIREQTNRTNEAEAMMEPFVRRRTARLVAIAQAEERYRAAIEVERQQIEEEDILAAQRARAHAALQKRVADPKAHWQNAILKRDPISKVTKHDQENVRLTRGPMPSAPMVTTRGIMEIYDDGEEVPIDPALRMLDNNCIRNDFGPVGGQL</sequence>
<dbReference type="EMBL" id="CAJVPT010063071">
    <property type="protein sequence ID" value="CAG8767992.1"/>
    <property type="molecule type" value="Genomic_DNA"/>
</dbReference>
<name>A0ACA9QX68_9GLOM</name>
<accession>A0ACA9QX68</accession>
<evidence type="ECO:0000313" key="2">
    <source>
        <dbReference type="Proteomes" id="UP000789525"/>
    </source>
</evidence>
<dbReference type="Proteomes" id="UP000789525">
    <property type="component" value="Unassembled WGS sequence"/>
</dbReference>
<keyword evidence="2" id="KW-1185">Reference proteome</keyword>